<dbReference type="KEGG" id="lcic:INQ41_07325"/>
<name>A0A7S6UDZ8_9GAMM</name>
<dbReference type="GO" id="GO:0042026">
    <property type="term" value="P:protein refolding"/>
    <property type="evidence" value="ECO:0007669"/>
    <property type="project" value="UniProtKB-ARBA"/>
</dbReference>
<keyword evidence="6" id="KW-0143">Chaperone</keyword>
<evidence type="ECO:0000259" key="11">
    <source>
        <dbReference type="PROSITE" id="PS50059"/>
    </source>
</evidence>
<accession>A0A7S6UDZ8</accession>
<proteinExistence type="inferred from homology"/>
<evidence type="ECO:0000313" key="12">
    <source>
        <dbReference type="EMBL" id="QOW18533.1"/>
    </source>
</evidence>
<keyword evidence="7 9" id="KW-0413">Isomerase</keyword>
<dbReference type="GO" id="GO:0005737">
    <property type="term" value="C:cytoplasm"/>
    <property type="evidence" value="ECO:0007669"/>
    <property type="project" value="UniProtKB-SubCell"/>
</dbReference>
<dbReference type="AlphaFoldDB" id="A0A7S6UDZ8"/>
<evidence type="ECO:0000256" key="7">
    <source>
        <dbReference type="ARBA" id="ARBA00023235"/>
    </source>
</evidence>
<evidence type="ECO:0000256" key="10">
    <source>
        <dbReference type="RuleBase" id="RU003915"/>
    </source>
</evidence>
<reference evidence="12 13" key="1">
    <citation type="submission" date="2020-10" db="EMBL/GenBank/DDBJ databases">
        <title>complete genome sequencing of Lysobacter sp. H21R20.</title>
        <authorList>
            <person name="Bae J.-W."/>
            <person name="Lee S.-Y."/>
        </authorList>
    </citation>
    <scope>NUCLEOTIDE SEQUENCE [LARGE SCALE GENOMIC DNA]</scope>
    <source>
        <strain evidence="12 13">H21R20</strain>
    </source>
</reference>
<comment type="similarity">
    <text evidence="3 10">Belongs to the FKBP-type PPIase family.</text>
</comment>
<dbReference type="GO" id="GO:0003755">
    <property type="term" value="F:peptidyl-prolyl cis-trans isomerase activity"/>
    <property type="evidence" value="ECO:0007669"/>
    <property type="project" value="UniProtKB-UniRule"/>
</dbReference>
<evidence type="ECO:0000313" key="13">
    <source>
        <dbReference type="Proteomes" id="UP000594059"/>
    </source>
</evidence>
<dbReference type="EC" id="5.2.1.8" evidence="10"/>
<dbReference type="SUPFAM" id="SSF54534">
    <property type="entry name" value="FKBP-like"/>
    <property type="match status" value="1"/>
</dbReference>
<keyword evidence="13" id="KW-1185">Reference proteome</keyword>
<comment type="subcellular location">
    <subcellularLocation>
        <location evidence="2">Cytoplasm</location>
    </subcellularLocation>
</comment>
<keyword evidence="4" id="KW-0963">Cytoplasm</keyword>
<dbReference type="Proteomes" id="UP000594059">
    <property type="component" value="Chromosome"/>
</dbReference>
<dbReference type="PANTHER" id="PTHR47861">
    <property type="entry name" value="FKBP-TYPE PEPTIDYL-PROLYL CIS-TRANS ISOMERASE SLYD"/>
    <property type="match status" value="1"/>
</dbReference>
<dbReference type="Pfam" id="PF00254">
    <property type="entry name" value="FKBP_C"/>
    <property type="match status" value="1"/>
</dbReference>
<organism evidence="12 13">
    <name type="scientific">Novilysobacter ciconiae</name>
    <dbReference type="NCBI Taxonomy" id="2781022"/>
    <lineage>
        <taxon>Bacteria</taxon>
        <taxon>Pseudomonadati</taxon>
        <taxon>Pseudomonadota</taxon>
        <taxon>Gammaproteobacteria</taxon>
        <taxon>Lysobacterales</taxon>
        <taxon>Lysobacteraceae</taxon>
        <taxon>Novilysobacter</taxon>
    </lineage>
</organism>
<feature type="domain" description="PPIase FKBP-type" evidence="11">
    <location>
        <begin position="6"/>
        <end position="95"/>
    </location>
</feature>
<dbReference type="InterPro" id="IPR046357">
    <property type="entry name" value="PPIase_dom_sf"/>
</dbReference>
<dbReference type="RefSeq" id="WP_193983203.1">
    <property type="nucleotide sequence ID" value="NZ_CP063656.1"/>
</dbReference>
<sequence length="155" mass="16766">MEIADRRVATVHYTLQLDDGTQVHSSYSAQPLVYLHGAGKLMPGLEKALAGKKAGDRLKAVVPPEEGYGPRHEQLVQTVPLSAFEVVDMVKPGAKFLTETAQGPVLATVLTVEGDRIKVDGNHELSGKTLHFDLRVVDVREATLGELTQGDVIED</sequence>
<dbReference type="PANTHER" id="PTHR47861:SF3">
    <property type="entry name" value="FKBP-TYPE PEPTIDYL-PROLYL CIS-TRANS ISOMERASE SLYD"/>
    <property type="match status" value="1"/>
</dbReference>
<comment type="function">
    <text evidence="8">Also involved in hydrogenase metallocenter assembly, probably by participating in the nickel insertion step. This function in hydrogenase biosynthesis requires chaperone activity and the presence of the metal-binding domain, but not PPIase activity.</text>
</comment>
<evidence type="ECO:0000256" key="8">
    <source>
        <dbReference type="ARBA" id="ARBA00037071"/>
    </source>
</evidence>
<keyword evidence="5 9" id="KW-0697">Rotamase</keyword>
<comment type="catalytic activity">
    <reaction evidence="1 9 10">
        <text>[protein]-peptidylproline (omega=180) = [protein]-peptidylproline (omega=0)</text>
        <dbReference type="Rhea" id="RHEA:16237"/>
        <dbReference type="Rhea" id="RHEA-COMP:10747"/>
        <dbReference type="Rhea" id="RHEA-COMP:10748"/>
        <dbReference type="ChEBI" id="CHEBI:83833"/>
        <dbReference type="ChEBI" id="CHEBI:83834"/>
        <dbReference type="EC" id="5.2.1.8"/>
    </reaction>
</comment>
<dbReference type="InterPro" id="IPR001179">
    <property type="entry name" value="PPIase_FKBP_dom"/>
</dbReference>
<evidence type="ECO:0000256" key="2">
    <source>
        <dbReference type="ARBA" id="ARBA00004496"/>
    </source>
</evidence>
<evidence type="ECO:0000256" key="1">
    <source>
        <dbReference type="ARBA" id="ARBA00000971"/>
    </source>
</evidence>
<evidence type="ECO:0000256" key="4">
    <source>
        <dbReference type="ARBA" id="ARBA00022490"/>
    </source>
</evidence>
<evidence type="ECO:0000256" key="9">
    <source>
        <dbReference type="PROSITE-ProRule" id="PRU00277"/>
    </source>
</evidence>
<gene>
    <name evidence="12" type="ORF">INQ41_07325</name>
</gene>
<evidence type="ECO:0000256" key="3">
    <source>
        <dbReference type="ARBA" id="ARBA00006577"/>
    </source>
</evidence>
<evidence type="ECO:0000256" key="6">
    <source>
        <dbReference type="ARBA" id="ARBA00023186"/>
    </source>
</evidence>
<evidence type="ECO:0000256" key="5">
    <source>
        <dbReference type="ARBA" id="ARBA00023110"/>
    </source>
</evidence>
<protein>
    <recommendedName>
        <fullName evidence="10">Peptidyl-prolyl cis-trans isomerase</fullName>
        <ecNumber evidence="10">5.2.1.8</ecNumber>
    </recommendedName>
</protein>
<dbReference type="PROSITE" id="PS50059">
    <property type="entry name" value="FKBP_PPIASE"/>
    <property type="match status" value="1"/>
</dbReference>
<dbReference type="EMBL" id="CP063656">
    <property type="protein sequence ID" value="QOW18533.1"/>
    <property type="molecule type" value="Genomic_DNA"/>
</dbReference>
<dbReference type="Gene3D" id="3.10.50.40">
    <property type="match status" value="1"/>
</dbReference>